<dbReference type="InterPro" id="IPR054612">
    <property type="entry name" value="Phage_capsid-like_C"/>
</dbReference>
<dbReference type="Pfam" id="PF05065">
    <property type="entry name" value="Phage_capsid"/>
    <property type="match status" value="1"/>
</dbReference>
<dbReference type="AlphaFoldDB" id="A0AAQ3EXF4"/>
<comment type="subcellular location">
    <subcellularLocation>
        <location evidence="1">Virion</location>
    </subcellularLocation>
</comment>
<dbReference type="EMBL" id="CP125292">
    <property type="protein sequence ID" value="WHM22393.1"/>
    <property type="molecule type" value="Genomic_DNA"/>
</dbReference>
<feature type="domain" description="Phage capsid-like C-terminal" evidence="3">
    <location>
        <begin position="134"/>
        <end position="400"/>
    </location>
</feature>
<dbReference type="Gene3D" id="3.30.2400.10">
    <property type="entry name" value="Major capsid protein gp5"/>
    <property type="match status" value="1"/>
</dbReference>
<evidence type="ECO:0000256" key="2">
    <source>
        <dbReference type="SAM" id="Coils"/>
    </source>
</evidence>
<organism evidence="4 5">
    <name type="scientific">Bacillus subtilis</name>
    <dbReference type="NCBI Taxonomy" id="1423"/>
    <lineage>
        <taxon>Bacteria</taxon>
        <taxon>Bacillati</taxon>
        <taxon>Bacillota</taxon>
        <taxon>Bacilli</taxon>
        <taxon>Bacillales</taxon>
        <taxon>Bacillaceae</taxon>
        <taxon>Bacillus</taxon>
    </lineage>
</organism>
<dbReference type="NCBIfam" id="TIGR01554">
    <property type="entry name" value="major_cap_HK97"/>
    <property type="match status" value="1"/>
</dbReference>
<keyword evidence="2" id="KW-0175">Coiled coil</keyword>
<gene>
    <name evidence="4" type="ORF">QL281_04770</name>
</gene>
<protein>
    <submittedName>
        <fullName evidence="4">Phage major capsid protein</fullName>
    </submittedName>
</protein>
<dbReference type="InterPro" id="IPR024455">
    <property type="entry name" value="Phage_capsid"/>
</dbReference>
<dbReference type="RefSeq" id="WP_182932278.1">
    <property type="nucleotide sequence ID" value="NZ_CP049924.1"/>
</dbReference>
<evidence type="ECO:0000313" key="5">
    <source>
        <dbReference type="Proteomes" id="UP001229422"/>
    </source>
</evidence>
<evidence type="ECO:0000256" key="1">
    <source>
        <dbReference type="ARBA" id="ARBA00004328"/>
    </source>
</evidence>
<evidence type="ECO:0000259" key="3">
    <source>
        <dbReference type="Pfam" id="PF05065"/>
    </source>
</evidence>
<dbReference type="SUPFAM" id="SSF56563">
    <property type="entry name" value="Major capsid protein gp5"/>
    <property type="match status" value="1"/>
</dbReference>
<dbReference type="Proteomes" id="UP001229422">
    <property type="component" value="Chromosome"/>
</dbReference>
<feature type="coiled-coil region" evidence="2">
    <location>
        <begin position="23"/>
        <end position="69"/>
    </location>
</feature>
<dbReference type="Gene3D" id="3.30.2320.10">
    <property type="entry name" value="hypothetical protein PF0899 domain"/>
    <property type="match status" value="1"/>
</dbReference>
<sequence>MKQKKLLNLDIQFFAGGGMSKKERELRQALAEKRMDIEALTDEGKMEDAKKLLAEAQLIKEQIQTYEDVRNMQVSYEQEEQQEQKGPEAKIQQPTDDIAGKEVKNHVQLFASALKTGKVPQPLAAMKEGVDEDGGLIVPQDISTKINEKRRQFDTLANLVDVIPVSTNKGSRVLEKLADITPLVNLEELADIEDLENPKFENIKYNIKDYAGILVLSNDLLADTQEALLQYLSNWLAKKSAVTRNTLILEQLGSLAKTTISKQDDIKDILNVKLDPAINATTKAVTNQSGFNVLDKLKDAFGRYLLQPNPTDPTKKLLFGKPVSVISDKYLPNGGTKTSPKYPLIIGDLKEAVKLFDRQQYSILATSVGGKAFYRNSTDLRIIEREDVVLWDTDAVVYAEFSSIKDAVPDNGTQINDSTEDQSVDVGK</sequence>
<accession>A0AAQ3EXF4</accession>
<proteinExistence type="predicted"/>
<name>A0AAQ3EXF4_BACIU</name>
<reference evidence="4" key="1">
    <citation type="submission" date="2023-05" db="EMBL/GenBank/DDBJ databases">
        <title>Complete genome sequence of Bacillus subtilis SRCM117797 isolated from Soybean paste.</title>
        <authorList>
            <person name="Abraha H.B."/>
            <person name="Kim K.-P."/>
            <person name="Ryu M.-S."/>
            <person name="Jeong D.-Y."/>
        </authorList>
    </citation>
    <scope>NUCLEOTIDE SEQUENCE</scope>
    <source>
        <strain evidence="4">SRCM117797</strain>
    </source>
</reference>
<evidence type="ECO:0000313" key="4">
    <source>
        <dbReference type="EMBL" id="WHM22393.1"/>
    </source>
</evidence>